<name>A0A326RRX2_9BACT</name>
<dbReference type="PANTHER" id="PTHR30535">
    <property type="entry name" value="VITAMIN B12-BINDING PROTEIN"/>
    <property type="match status" value="1"/>
</dbReference>
<keyword evidence="1" id="KW-0732">Signal</keyword>
<evidence type="ECO:0000313" key="4">
    <source>
        <dbReference type="Proteomes" id="UP000248917"/>
    </source>
</evidence>
<dbReference type="Gene3D" id="3.40.50.1980">
    <property type="entry name" value="Nitrogenase molybdenum iron protein domain"/>
    <property type="match status" value="2"/>
</dbReference>
<dbReference type="OrthoDB" id="9816357at2"/>
<dbReference type="Pfam" id="PF01497">
    <property type="entry name" value="Peripla_BP_2"/>
    <property type="match status" value="1"/>
</dbReference>
<dbReference type="Proteomes" id="UP000248917">
    <property type="component" value="Unassembled WGS sequence"/>
</dbReference>
<feature type="domain" description="Fe/B12 periplasmic-binding" evidence="2">
    <location>
        <begin position="19"/>
        <end position="252"/>
    </location>
</feature>
<accession>A0A326RRX2</accession>
<evidence type="ECO:0000313" key="3">
    <source>
        <dbReference type="EMBL" id="PZV82812.1"/>
    </source>
</evidence>
<dbReference type="AlphaFoldDB" id="A0A326RRX2"/>
<keyword evidence="4" id="KW-1185">Reference proteome</keyword>
<dbReference type="NCBIfam" id="NF038402">
    <property type="entry name" value="TroA_like"/>
    <property type="match status" value="1"/>
</dbReference>
<dbReference type="PROSITE" id="PS50983">
    <property type="entry name" value="FE_B12_PBP"/>
    <property type="match status" value="1"/>
</dbReference>
<organism evidence="3 4">
    <name type="scientific">Algoriphagus aquaeductus</name>
    <dbReference type="NCBI Taxonomy" id="475299"/>
    <lineage>
        <taxon>Bacteria</taxon>
        <taxon>Pseudomonadati</taxon>
        <taxon>Bacteroidota</taxon>
        <taxon>Cytophagia</taxon>
        <taxon>Cytophagales</taxon>
        <taxon>Cyclobacteriaceae</taxon>
        <taxon>Algoriphagus</taxon>
    </lineage>
</organism>
<dbReference type="InterPro" id="IPR054828">
    <property type="entry name" value="Vit_B12_bind_prot"/>
</dbReference>
<dbReference type="GO" id="GO:0071281">
    <property type="term" value="P:cellular response to iron ion"/>
    <property type="evidence" value="ECO:0007669"/>
    <property type="project" value="TreeGrafter"/>
</dbReference>
<sequence>MYFTDQLHRNLFLSKPPERIISLVPSQTELLVDLGLEERIVGVTKFCIHPKHLRESKTIVGGTKNYRFEVIDSLKPDLIIGNKEENDREGIEQLAEKYPFWMSDIFSLEDNYEMIRQVGMLTQRENQSQEIIHKIKSSFEQPIPKKGSCVYLIWNEPIMVAGENTFINVMLEKAGFENMIDKPRYPVLEKEDLKRLNPDFLLLSSEPFPFKEKHLDFFRALLPNSQIKLVDGELFSWYGSRLVHSADYFRRL</sequence>
<evidence type="ECO:0000256" key="1">
    <source>
        <dbReference type="ARBA" id="ARBA00022729"/>
    </source>
</evidence>
<dbReference type="RefSeq" id="WP_111393094.1">
    <property type="nucleotide sequence ID" value="NZ_QKTX01000008.1"/>
</dbReference>
<dbReference type="InterPro" id="IPR002491">
    <property type="entry name" value="ABC_transptr_periplasmic_BD"/>
</dbReference>
<dbReference type="PANTHER" id="PTHR30535:SF34">
    <property type="entry name" value="MOLYBDATE-BINDING PROTEIN MOLA"/>
    <property type="match status" value="1"/>
</dbReference>
<comment type="caution">
    <text evidence="3">The sequence shown here is derived from an EMBL/GenBank/DDBJ whole genome shotgun (WGS) entry which is preliminary data.</text>
</comment>
<dbReference type="SUPFAM" id="SSF53807">
    <property type="entry name" value="Helical backbone' metal receptor"/>
    <property type="match status" value="1"/>
</dbReference>
<proteinExistence type="predicted"/>
<gene>
    <name evidence="3" type="ORF">CLV31_1085</name>
</gene>
<protein>
    <submittedName>
        <fullName evidence="3">Substrate-binding family protein</fullName>
    </submittedName>
</protein>
<dbReference type="EMBL" id="QKTX01000008">
    <property type="protein sequence ID" value="PZV82812.1"/>
    <property type="molecule type" value="Genomic_DNA"/>
</dbReference>
<reference evidence="3 4" key="1">
    <citation type="submission" date="2018-06" db="EMBL/GenBank/DDBJ databases">
        <title>Genomic Encyclopedia of Archaeal and Bacterial Type Strains, Phase II (KMG-II): from individual species to whole genera.</title>
        <authorList>
            <person name="Goeker M."/>
        </authorList>
    </citation>
    <scope>NUCLEOTIDE SEQUENCE [LARGE SCALE GENOMIC DNA]</scope>
    <source>
        <strain evidence="3 4">T4</strain>
    </source>
</reference>
<evidence type="ECO:0000259" key="2">
    <source>
        <dbReference type="PROSITE" id="PS50983"/>
    </source>
</evidence>
<dbReference type="InterPro" id="IPR050902">
    <property type="entry name" value="ABC_Transporter_SBP"/>
</dbReference>